<name>A0A6A6J1V4_9PLEO</name>
<dbReference type="SUPFAM" id="SSF55961">
    <property type="entry name" value="Bet v1-like"/>
    <property type="match status" value="1"/>
</dbReference>
<keyword evidence="2" id="KW-1185">Reference proteome</keyword>
<protein>
    <submittedName>
        <fullName evidence="1">DUF1857-domain-containing protein</fullName>
    </submittedName>
</protein>
<dbReference type="AlphaFoldDB" id="A0A6A6J1V4"/>
<dbReference type="GeneID" id="54585826"/>
<organism evidence="1 2">
    <name type="scientific">Trematosphaeria pertusa</name>
    <dbReference type="NCBI Taxonomy" id="390896"/>
    <lineage>
        <taxon>Eukaryota</taxon>
        <taxon>Fungi</taxon>
        <taxon>Dikarya</taxon>
        <taxon>Ascomycota</taxon>
        <taxon>Pezizomycotina</taxon>
        <taxon>Dothideomycetes</taxon>
        <taxon>Pleosporomycetidae</taxon>
        <taxon>Pleosporales</taxon>
        <taxon>Massarineae</taxon>
        <taxon>Trematosphaeriaceae</taxon>
        <taxon>Trematosphaeria</taxon>
    </lineage>
</organism>
<proteinExistence type="predicted"/>
<sequence>MVALNLAYTSQINPSGASPVLTRAQVWAGLQRKIRFAQEFVPVIESCKVLKDEEGVVTREVKFKEGQGPRSEAKEVVRCWADAWVDFAQDDGTHIRNVVSDGPAGDDSDLHMTYMFEFRFPHIQEGTEEAAKEHARLKAMAKKAVESSIDTIREMVKDGRITS</sequence>
<evidence type="ECO:0000313" key="1">
    <source>
        <dbReference type="EMBL" id="KAF2256327.1"/>
    </source>
</evidence>
<accession>A0A6A6J1V4</accession>
<dbReference type="RefSeq" id="XP_033691331.1">
    <property type="nucleotide sequence ID" value="XM_033832496.1"/>
</dbReference>
<dbReference type="Gene3D" id="3.30.530.20">
    <property type="match status" value="1"/>
</dbReference>
<dbReference type="CDD" id="cd08863">
    <property type="entry name" value="SRPBCC_DUF1857"/>
    <property type="match status" value="1"/>
</dbReference>
<dbReference type="EMBL" id="ML987189">
    <property type="protein sequence ID" value="KAF2256327.1"/>
    <property type="molecule type" value="Genomic_DNA"/>
</dbReference>
<dbReference type="OrthoDB" id="2320332at2759"/>
<gene>
    <name evidence="1" type="ORF">BU26DRAFT_557784</name>
</gene>
<reference evidence="1" key="1">
    <citation type="journal article" date="2020" name="Stud. Mycol.">
        <title>101 Dothideomycetes genomes: a test case for predicting lifestyles and emergence of pathogens.</title>
        <authorList>
            <person name="Haridas S."/>
            <person name="Albert R."/>
            <person name="Binder M."/>
            <person name="Bloem J."/>
            <person name="Labutti K."/>
            <person name="Salamov A."/>
            <person name="Andreopoulos B."/>
            <person name="Baker S."/>
            <person name="Barry K."/>
            <person name="Bills G."/>
            <person name="Bluhm B."/>
            <person name="Cannon C."/>
            <person name="Castanera R."/>
            <person name="Culley D."/>
            <person name="Daum C."/>
            <person name="Ezra D."/>
            <person name="Gonzalez J."/>
            <person name="Henrissat B."/>
            <person name="Kuo A."/>
            <person name="Liang C."/>
            <person name="Lipzen A."/>
            <person name="Lutzoni F."/>
            <person name="Magnuson J."/>
            <person name="Mondo S."/>
            <person name="Nolan M."/>
            <person name="Ohm R."/>
            <person name="Pangilinan J."/>
            <person name="Park H.-J."/>
            <person name="Ramirez L."/>
            <person name="Alfaro M."/>
            <person name="Sun H."/>
            <person name="Tritt A."/>
            <person name="Yoshinaga Y."/>
            <person name="Zwiers L.-H."/>
            <person name="Turgeon B."/>
            <person name="Goodwin S."/>
            <person name="Spatafora J."/>
            <person name="Crous P."/>
            <person name="Grigoriev I."/>
        </authorList>
    </citation>
    <scope>NUCLEOTIDE SEQUENCE</scope>
    <source>
        <strain evidence="1">CBS 122368</strain>
    </source>
</reference>
<dbReference type="InterPro" id="IPR023393">
    <property type="entry name" value="START-like_dom_sf"/>
</dbReference>
<dbReference type="InterPro" id="IPR015075">
    <property type="entry name" value="AtaL"/>
</dbReference>
<dbReference type="Proteomes" id="UP000800094">
    <property type="component" value="Unassembled WGS sequence"/>
</dbReference>
<dbReference type="Pfam" id="PF08982">
    <property type="entry name" value="AtaL"/>
    <property type="match status" value="1"/>
</dbReference>
<evidence type="ECO:0000313" key="2">
    <source>
        <dbReference type="Proteomes" id="UP000800094"/>
    </source>
</evidence>